<evidence type="ECO:0000256" key="14">
    <source>
        <dbReference type="ARBA" id="ARBA00048766"/>
    </source>
</evidence>
<keyword evidence="5 15" id="KW-0378">Hydrolase</keyword>
<evidence type="ECO:0000256" key="10">
    <source>
        <dbReference type="ARBA" id="ARBA00023316"/>
    </source>
</evidence>
<dbReference type="GO" id="GO:0047911">
    <property type="term" value="F:galacturan 1,4-alpha-galacturonidase activity"/>
    <property type="evidence" value="ECO:0007669"/>
    <property type="project" value="UniProtKB-EC"/>
</dbReference>
<comment type="subcellular location">
    <subcellularLocation>
        <location evidence="1">Secreted</location>
    </subcellularLocation>
</comment>
<dbReference type="InParanoid" id="A0A0C3C291"/>
<feature type="signal peptide" evidence="16">
    <location>
        <begin position="1"/>
        <end position="21"/>
    </location>
</feature>
<dbReference type="Proteomes" id="UP000054166">
    <property type="component" value="Unassembled WGS sequence"/>
</dbReference>
<organism evidence="17 18">
    <name type="scientific">Piloderma croceum (strain F 1598)</name>
    <dbReference type="NCBI Taxonomy" id="765440"/>
    <lineage>
        <taxon>Eukaryota</taxon>
        <taxon>Fungi</taxon>
        <taxon>Dikarya</taxon>
        <taxon>Basidiomycota</taxon>
        <taxon>Agaricomycotina</taxon>
        <taxon>Agaricomycetes</taxon>
        <taxon>Agaricomycetidae</taxon>
        <taxon>Atheliales</taxon>
        <taxon>Atheliaceae</taxon>
        <taxon>Piloderma</taxon>
    </lineage>
</organism>
<comment type="catalytic activity">
    <reaction evidence="14">
        <text>[(1-&gt;4)-alpha-D-galacturonosyl](n) + H2O = alpha-D-galacturonate + [(1-&gt;4)-alpha-D-galacturonosyl](n-1)</text>
        <dbReference type="Rhea" id="RHEA:14117"/>
        <dbReference type="Rhea" id="RHEA-COMP:14570"/>
        <dbReference type="Rhea" id="RHEA-COMP:14572"/>
        <dbReference type="ChEBI" id="CHEBI:15377"/>
        <dbReference type="ChEBI" id="CHEBI:58658"/>
        <dbReference type="ChEBI" id="CHEBI:140523"/>
        <dbReference type="EC" id="3.2.1.67"/>
    </reaction>
</comment>
<evidence type="ECO:0000256" key="3">
    <source>
        <dbReference type="ARBA" id="ARBA00022525"/>
    </source>
</evidence>
<accession>A0A0C3C291</accession>
<reference evidence="18" key="2">
    <citation type="submission" date="2015-01" db="EMBL/GenBank/DDBJ databases">
        <title>Evolutionary Origins and Diversification of the Mycorrhizal Mutualists.</title>
        <authorList>
            <consortium name="DOE Joint Genome Institute"/>
            <consortium name="Mycorrhizal Genomics Consortium"/>
            <person name="Kohler A."/>
            <person name="Kuo A."/>
            <person name="Nagy L.G."/>
            <person name="Floudas D."/>
            <person name="Copeland A."/>
            <person name="Barry K.W."/>
            <person name="Cichocki N."/>
            <person name="Veneault-Fourrey C."/>
            <person name="LaButti K."/>
            <person name="Lindquist E.A."/>
            <person name="Lipzen A."/>
            <person name="Lundell T."/>
            <person name="Morin E."/>
            <person name="Murat C."/>
            <person name="Riley R."/>
            <person name="Ohm R."/>
            <person name="Sun H."/>
            <person name="Tunlid A."/>
            <person name="Henrissat B."/>
            <person name="Grigoriev I.V."/>
            <person name="Hibbett D.S."/>
            <person name="Martin F."/>
        </authorList>
    </citation>
    <scope>NUCLEOTIDE SEQUENCE [LARGE SCALE GENOMIC DNA]</scope>
    <source>
        <strain evidence="18">F 1598</strain>
    </source>
</reference>
<gene>
    <name evidence="17" type="ORF">PILCRDRAFT_819255</name>
</gene>
<evidence type="ECO:0000313" key="17">
    <source>
        <dbReference type="EMBL" id="KIM83622.1"/>
    </source>
</evidence>
<keyword evidence="9 15" id="KW-0326">Glycosidase</keyword>
<name>A0A0C3C291_PILCF</name>
<evidence type="ECO:0000256" key="16">
    <source>
        <dbReference type="SAM" id="SignalP"/>
    </source>
</evidence>
<evidence type="ECO:0000256" key="2">
    <source>
        <dbReference type="ARBA" id="ARBA00008834"/>
    </source>
</evidence>
<feature type="chain" id="PRO_5002162348" description="galacturonan 1,4-alpha-galacturonidase" evidence="16">
    <location>
        <begin position="22"/>
        <end position="416"/>
    </location>
</feature>
<dbReference type="HOGENOM" id="CLU_016031_1_1_1"/>
<keyword evidence="18" id="KW-1185">Reference proteome</keyword>
<dbReference type="SUPFAM" id="SSF51126">
    <property type="entry name" value="Pectin lyase-like"/>
    <property type="match status" value="1"/>
</dbReference>
<evidence type="ECO:0000313" key="18">
    <source>
        <dbReference type="Proteomes" id="UP000054166"/>
    </source>
</evidence>
<proteinExistence type="inferred from homology"/>
<dbReference type="InterPro" id="IPR012334">
    <property type="entry name" value="Pectin_lyas_fold"/>
</dbReference>
<dbReference type="InterPro" id="IPR011050">
    <property type="entry name" value="Pectin_lyase_fold/virulence"/>
</dbReference>
<keyword evidence="6" id="KW-1015">Disulfide bond</keyword>
<dbReference type="EC" id="3.2.1.67" evidence="13"/>
<dbReference type="Gene3D" id="2.160.20.10">
    <property type="entry name" value="Single-stranded right-handed beta-helix, Pectin lyase-like"/>
    <property type="match status" value="1"/>
</dbReference>
<evidence type="ECO:0000256" key="13">
    <source>
        <dbReference type="ARBA" id="ARBA00038933"/>
    </source>
</evidence>
<evidence type="ECO:0000256" key="6">
    <source>
        <dbReference type="ARBA" id="ARBA00023157"/>
    </source>
</evidence>
<evidence type="ECO:0000256" key="9">
    <source>
        <dbReference type="ARBA" id="ARBA00023295"/>
    </source>
</evidence>
<dbReference type="PANTHER" id="PTHR31736">
    <property type="match status" value="1"/>
</dbReference>
<evidence type="ECO:0000256" key="7">
    <source>
        <dbReference type="ARBA" id="ARBA00023180"/>
    </source>
</evidence>
<sequence length="416" mass="45586">MRASFIPAGLLFLVITSQTLARPRQCRVISKGDGKDDAPALLAAVDNCGKGGTIILPSKNYTIAQPITTHLEHASLELHGFLSFTPNITYWVANSYRFPFQNQSISWHLTGHDFTVDGHKTGGVFGHGQTWYTWARGQGNLYGRPMSISITNATRGVVKNFNIIQPQFWSSLVWNSSEIVLRDFYVNATNFDTSANGSNWVQNTDGSDTYQSSNILYENWIYQGGDDCIAFKPNSTKIALRNISCFGGAGIAFGSIGQYPGELDIISDISIENVVTKPSMQNPMTAGAYFKSWIGVQVGLPPNGGGGGMGYCKNVTIRNLHTESTVPLSLTSNLSYSQLNQSYANTSTFLWDDIHFINISGSSATDRVIDFECSSKAPCKDWSFRDINLVPANNDNTDENYVCQNLNATGLDQCHG</sequence>
<comment type="function">
    <text evidence="12">Specific in hydrolyzing the terminal glycosidic bond of polygalacturonic acid and oligogalacturonates.</text>
</comment>
<dbReference type="GO" id="GO:0004650">
    <property type="term" value="F:polygalacturonase activity"/>
    <property type="evidence" value="ECO:0007669"/>
    <property type="project" value="InterPro"/>
</dbReference>
<dbReference type="EMBL" id="KN832990">
    <property type="protein sequence ID" value="KIM83622.1"/>
    <property type="molecule type" value="Genomic_DNA"/>
</dbReference>
<evidence type="ECO:0000256" key="8">
    <source>
        <dbReference type="ARBA" id="ARBA00023277"/>
    </source>
</evidence>
<keyword evidence="7" id="KW-0325">Glycoprotein</keyword>
<dbReference type="AlphaFoldDB" id="A0A0C3C291"/>
<evidence type="ECO:0000256" key="11">
    <source>
        <dbReference type="ARBA" id="ARBA00023326"/>
    </source>
</evidence>
<keyword evidence="4 16" id="KW-0732">Signal</keyword>
<evidence type="ECO:0000256" key="15">
    <source>
        <dbReference type="RuleBase" id="RU361169"/>
    </source>
</evidence>
<dbReference type="GO" id="GO:0005576">
    <property type="term" value="C:extracellular region"/>
    <property type="evidence" value="ECO:0007669"/>
    <property type="project" value="UniProtKB-SubCell"/>
</dbReference>
<dbReference type="GO" id="GO:0071555">
    <property type="term" value="P:cell wall organization"/>
    <property type="evidence" value="ECO:0007669"/>
    <property type="project" value="UniProtKB-KW"/>
</dbReference>
<protein>
    <recommendedName>
        <fullName evidence="13">galacturonan 1,4-alpha-galacturonidase</fullName>
        <ecNumber evidence="13">3.2.1.67</ecNumber>
    </recommendedName>
</protein>
<dbReference type="STRING" id="765440.A0A0C3C291"/>
<evidence type="ECO:0000256" key="12">
    <source>
        <dbReference type="ARBA" id="ARBA00037312"/>
    </source>
</evidence>
<evidence type="ECO:0000256" key="1">
    <source>
        <dbReference type="ARBA" id="ARBA00004613"/>
    </source>
</evidence>
<dbReference type="Pfam" id="PF00295">
    <property type="entry name" value="Glyco_hydro_28"/>
    <property type="match status" value="1"/>
</dbReference>
<dbReference type="OrthoDB" id="187139at2759"/>
<dbReference type="GO" id="GO:0000272">
    <property type="term" value="P:polysaccharide catabolic process"/>
    <property type="evidence" value="ECO:0007669"/>
    <property type="project" value="UniProtKB-KW"/>
</dbReference>
<reference evidence="17 18" key="1">
    <citation type="submission" date="2014-04" db="EMBL/GenBank/DDBJ databases">
        <authorList>
            <consortium name="DOE Joint Genome Institute"/>
            <person name="Kuo A."/>
            <person name="Tarkka M."/>
            <person name="Buscot F."/>
            <person name="Kohler A."/>
            <person name="Nagy L.G."/>
            <person name="Floudas D."/>
            <person name="Copeland A."/>
            <person name="Barry K.W."/>
            <person name="Cichocki N."/>
            <person name="Veneault-Fourrey C."/>
            <person name="LaButti K."/>
            <person name="Lindquist E.A."/>
            <person name="Lipzen A."/>
            <person name="Lundell T."/>
            <person name="Morin E."/>
            <person name="Murat C."/>
            <person name="Sun H."/>
            <person name="Tunlid A."/>
            <person name="Henrissat B."/>
            <person name="Grigoriev I.V."/>
            <person name="Hibbett D.S."/>
            <person name="Martin F."/>
            <person name="Nordberg H.P."/>
            <person name="Cantor M.N."/>
            <person name="Hua S.X."/>
        </authorList>
    </citation>
    <scope>NUCLEOTIDE SEQUENCE [LARGE SCALE GENOMIC DNA]</scope>
    <source>
        <strain evidence="17 18">F 1598</strain>
    </source>
</reference>
<evidence type="ECO:0000256" key="5">
    <source>
        <dbReference type="ARBA" id="ARBA00022801"/>
    </source>
</evidence>
<dbReference type="InterPro" id="IPR000743">
    <property type="entry name" value="Glyco_hydro_28"/>
</dbReference>
<keyword evidence="8" id="KW-0119">Carbohydrate metabolism</keyword>
<keyword evidence="11" id="KW-0624">Polysaccharide degradation</keyword>
<comment type="similarity">
    <text evidence="2 15">Belongs to the glycosyl hydrolase 28 family.</text>
</comment>
<evidence type="ECO:0000256" key="4">
    <source>
        <dbReference type="ARBA" id="ARBA00022729"/>
    </source>
</evidence>
<keyword evidence="10" id="KW-0961">Cell wall biogenesis/degradation</keyword>
<keyword evidence="3" id="KW-0964">Secreted</keyword>
<dbReference type="PANTHER" id="PTHR31736:SF12">
    <property type="entry name" value="EXO-POLYGALACTURONASE, PUTATIVE-RELATED"/>
    <property type="match status" value="1"/>
</dbReference>